<sequence>ALLCSAHLSTETRSSSMEGLKLTNAELLVYIHPSKSGNKLKAICRELSSLLFQYDEIFDGVLLAFDVTVKSKGAKILAGLNPYFGVKVEASLLLFNPKPNSLVEGKIVKISPETIHVIVLGFSAAVVTDIDIREEFKYRMRNGEDCFVSSSHKRHVLKVGTMLRLQVESFDEEVMHIAGSLLPANTGCVKWLEKQSEEALHMDRLVLIFTLFFTYHCDPHLLLRILLFFSSGMIINEGK</sequence>
<dbReference type="FunFam" id="3.30.1490.120:FF:000006">
    <property type="entry name" value="DNA-directed RNA polymerase"/>
    <property type="match status" value="1"/>
</dbReference>
<evidence type="ECO:0000256" key="2">
    <source>
        <dbReference type="ARBA" id="ARBA00022478"/>
    </source>
</evidence>
<evidence type="ECO:0000256" key="1">
    <source>
        <dbReference type="ARBA" id="ARBA00004123"/>
    </source>
</evidence>
<comment type="subcellular location">
    <subcellularLocation>
        <location evidence="1 5">Nucleus</location>
    </subcellularLocation>
</comment>
<keyword evidence="3 5" id="KW-0804">Transcription</keyword>
<dbReference type="PANTHER" id="PTHR12709:SF5">
    <property type="entry name" value="DNA-DIRECTED RNA POLYMERASE I SUBUNIT RPA43"/>
    <property type="match status" value="1"/>
</dbReference>
<reference evidence="6" key="1">
    <citation type="submission" date="2021-01" db="EMBL/GenBank/DDBJ databases">
        <authorList>
            <consortium name="Genoscope - CEA"/>
            <person name="William W."/>
        </authorList>
    </citation>
    <scope>NUCLEOTIDE SEQUENCE</scope>
</reference>
<proteinExistence type="predicted"/>
<name>A0A816WYB5_BRANA</name>
<dbReference type="Gene3D" id="3.30.1490.120">
    <property type="entry name" value="RNA polymerase Rpb7-like, N-terminal domain"/>
    <property type="match status" value="1"/>
</dbReference>
<dbReference type="InterPro" id="IPR036898">
    <property type="entry name" value="RNA_pol_Rpb7-like_N_sf"/>
</dbReference>
<feature type="non-terminal residue" evidence="6">
    <location>
        <position position="239"/>
    </location>
</feature>
<evidence type="ECO:0000256" key="3">
    <source>
        <dbReference type="ARBA" id="ARBA00023163"/>
    </source>
</evidence>
<dbReference type="InterPro" id="IPR045113">
    <property type="entry name" value="Rpb7-like"/>
</dbReference>
<gene>
    <name evidence="6" type="ORF">DARMORV10_A02P20120.1</name>
</gene>
<comment type="function">
    <text evidence="5">DNA-dependent RNA polymerase which catalyzes the transcription of DNA into RNA using the four ribonucleoside triphosphates as substrates.</text>
</comment>
<evidence type="ECO:0000313" key="6">
    <source>
        <dbReference type="EMBL" id="CAF2140204.1"/>
    </source>
</evidence>
<evidence type="ECO:0000256" key="4">
    <source>
        <dbReference type="ARBA" id="ARBA00023242"/>
    </source>
</evidence>
<keyword evidence="4 5" id="KW-0539">Nucleus</keyword>
<dbReference type="PANTHER" id="PTHR12709">
    <property type="entry name" value="DNA-DIRECTED RNA POLYMERASE II, III"/>
    <property type="match status" value="1"/>
</dbReference>
<dbReference type="Proteomes" id="UP001295469">
    <property type="component" value="Chromosome A02"/>
</dbReference>
<dbReference type="EMBL" id="HG994356">
    <property type="protein sequence ID" value="CAF2140204.1"/>
    <property type="molecule type" value="Genomic_DNA"/>
</dbReference>
<dbReference type="AlphaFoldDB" id="A0A816WYB5"/>
<dbReference type="GO" id="GO:0000428">
    <property type="term" value="C:DNA-directed RNA polymerase complex"/>
    <property type="evidence" value="ECO:0007669"/>
    <property type="project" value="UniProtKB-KW"/>
</dbReference>
<evidence type="ECO:0000256" key="5">
    <source>
        <dbReference type="RuleBase" id="RU369086"/>
    </source>
</evidence>
<dbReference type="GO" id="GO:0005634">
    <property type="term" value="C:nucleus"/>
    <property type="evidence" value="ECO:0007669"/>
    <property type="project" value="UniProtKB-SubCell"/>
</dbReference>
<accession>A0A816WYB5</accession>
<dbReference type="GO" id="GO:0006352">
    <property type="term" value="P:DNA-templated transcription initiation"/>
    <property type="evidence" value="ECO:0007669"/>
    <property type="project" value="UniProtKB-UniRule"/>
</dbReference>
<organism evidence="6">
    <name type="scientific">Brassica napus</name>
    <name type="common">Rape</name>
    <dbReference type="NCBI Taxonomy" id="3708"/>
    <lineage>
        <taxon>Eukaryota</taxon>
        <taxon>Viridiplantae</taxon>
        <taxon>Streptophyta</taxon>
        <taxon>Embryophyta</taxon>
        <taxon>Tracheophyta</taxon>
        <taxon>Spermatophyta</taxon>
        <taxon>Magnoliopsida</taxon>
        <taxon>eudicotyledons</taxon>
        <taxon>Gunneridae</taxon>
        <taxon>Pentapetalae</taxon>
        <taxon>rosids</taxon>
        <taxon>malvids</taxon>
        <taxon>Brassicales</taxon>
        <taxon>Brassicaceae</taxon>
        <taxon>Brassiceae</taxon>
        <taxon>Brassica</taxon>
    </lineage>
</organism>
<keyword evidence="2 5" id="KW-0240">DNA-directed RNA polymerase</keyword>
<protein>
    <recommendedName>
        <fullName evidence="5">DNA-directed RNA polymerase subunit</fullName>
    </recommendedName>
</protein>